<evidence type="ECO:0000256" key="1">
    <source>
        <dbReference type="ARBA" id="ARBA00006247"/>
    </source>
</evidence>
<keyword evidence="8" id="KW-1185">Reference proteome</keyword>
<feature type="region of interest" description="Disordered" evidence="5">
    <location>
        <begin position="138"/>
        <end position="230"/>
    </location>
</feature>
<name>A0A4U5MFU2_STECR</name>
<comment type="caution">
    <text evidence="7">The sequence shown here is derived from an EMBL/GenBank/DDBJ whole genome shotgun (WGS) entry which is preliminary data.</text>
</comment>
<dbReference type="PANTHER" id="PTHR43270">
    <property type="entry name" value="BETA-ALA-HIS DIPEPTIDASE"/>
    <property type="match status" value="1"/>
</dbReference>
<dbReference type="InterPro" id="IPR011650">
    <property type="entry name" value="Peptidase_M20_dimer"/>
</dbReference>
<protein>
    <recommendedName>
        <fullName evidence="6">Peptidase M20 dimerisation domain-containing protein</fullName>
    </recommendedName>
</protein>
<sequence length="615" mass="68384">MFEEILKRLSVVLVRPVLIFLHLAQLTGFGSRTLSSSTKRKSCVRPGSNPRPLVRRTASLPLHQAANSRRSRASGYSAPLARCFCSGKGTVGNGESSFRSLSLLQNVTPPSRGQLFRPDNAAASPVSPHKQFAIQKRRLLLRRNADGRDQEGDRRQPRSIYRATPRGRGHPECVRRTRKTPRSDSHDAMGSGAFRSDRKRVPADPQRHTAAPGRNRTRTSSCPFRHSRQRPKKKTLLVYGHLDVQPAALSDGWNTDPFVLTEKDGKLFGRGSSDDKGPVIAWLNAIETLQKLKIDVPVNVKFCLEGMEESGSEGLEEILTREKDGYLKGVDFCAISDNQWLGKTKPCLTYGLRGICYYFVEIQGVSQDLHSGVYGGSVFEPMNDLLWVMSQLSSVDGKIQISELHKLVAPLKEGERESYETIDFDMEEFRKDMGAHALSTKDKAELLMRRWRYPSLSVHGVEGAFSSPGAKTVIPAKVVGKFSIRIVPNMTPKQVDDIVVAHLNKLWEQRGSPNRFNAIACHGGKCWAADPADPNYQAGARAMKQVFGVDPDFTREGCSIPITITLQELTGKNVLLLPICSSDDMCHSQNEKMNIRNYIEGTKVMAAYLLELGKL</sequence>
<dbReference type="EMBL" id="AZBU02000008">
    <property type="protein sequence ID" value="TKR68091.1"/>
    <property type="molecule type" value="Genomic_DNA"/>
</dbReference>
<dbReference type="Pfam" id="PF01546">
    <property type="entry name" value="Peptidase_M20"/>
    <property type="match status" value="1"/>
</dbReference>
<proteinExistence type="inferred from homology"/>
<keyword evidence="4" id="KW-0378">Hydrolase</keyword>
<evidence type="ECO:0000256" key="5">
    <source>
        <dbReference type="SAM" id="MobiDB-lite"/>
    </source>
</evidence>
<feature type="compositionally biased region" description="Basic and acidic residues" evidence="5">
    <location>
        <begin position="143"/>
        <end position="156"/>
    </location>
</feature>
<dbReference type="Gene3D" id="3.40.630.10">
    <property type="entry name" value="Zn peptidases"/>
    <property type="match status" value="1"/>
</dbReference>
<keyword evidence="3" id="KW-0479">Metal-binding</keyword>
<evidence type="ECO:0000313" key="8">
    <source>
        <dbReference type="Proteomes" id="UP000298663"/>
    </source>
</evidence>
<dbReference type="GO" id="GO:0006508">
    <property type="term" value="P:proteolysis"/>
    <property type="evidence" value="ECO:0007669"/>
    <property type="project" value="UniProtKB-KW"/>
</dbReference>
<dbReference type="SUPFAM" id="SSF53187">
    <property type="entry name" value="Zn-dependent exopeptidases"/>
    <property type="match status" value="1"/>
</dbReference>
<dbReference type="GO" id="GO:0046872">
    <property type="term" value="F:metal ion binding"/>
    <property type="evidence" value="ECO:0007669"/>
    <property type="project" value="UniProtKB-KW"/>
</dbReference>
<dbReference type="STRING" id="34508.A0A4U5MFU2"/>
<dbReference type="OrthoDB" id="7832001at2759"/>
<dbReference type="CDD" id="cd05676">
    <property type="entry name" value="M20_dipept_like_CNDP"/>
    <property type="match status" value="1"/>
</dbReference>
<dbReference type="Gene3D" id="3.30.70.360">
    <property type="match status" value="1"/>
</dbReference>
<feature type="compositionally biased region" description="Basic and acidic residues" evidence="5">
    <location>
        <begin position="169"/>
        <end position="187"/>
    </location>
</feature>
<gene>
    <name evidence="7" type="ORF">L596_024128</name>
</gene>
<evidence type="ECO:0000256" key="2">
    <source>
        <dbReference type="ARBA" id="ARBA00022670"/>
    </source>
</evidence>
<feature type="region of interest" description="Disordered" evidence="5">
    <location>
        <begin position="33"/>
        <end position="55"/>
    </location>
</feature>
<evidence type="ECO:0000256" key="3">
    <source>
        <dbReference type="ARBA" id="ARBA00022723"/>
    </source>
</evidence>
<evidence type="ECO:0000256" key="4">
    <source>
        <dbReference type="ARBA" id="ARBA00022801"/>
    </source>
</evidence>
<dbReference type="InterPro" id="IPR002933">
    <property type="entry name" value="Peptidase_M20"/>
</dbReference>
<feature type="domain" description="Peptidase M20 dimerisation" evidence="6">
    <location>
        <begin position="350"/>
        <end position="507"/>
    </location>
</feature>
<dbReference type="PANTHER" id="PTHR43270:SF4">
    <property type="entry name" value="CARNOSINE DIPEPTIDASE 2, ISOFORM A"/>
    <property type="match status" value="1"/>
</dbReference>
<keyword evidence="2" id="KW-0645">Protease</keyword>
<comment type="similarity">
    <text evidence="1">Belongs to the peptidase M20A family.</text>
</comment>
<dbReference type="InterPro" id="IPR001261">
    <property type="entry name" value="ArgE/DapE_CS"/>
</dbReference>
<dbReference type="Pfam" id="PF07687">
    <property type="entry name" value="M20_dimer"/>
    <property type="match status" value="1"/>
</dbReference>
<feature type="compositionally biased region" description="Basic and acidic residues" evidence="5">
    <location>
        <begin position="195"/>
        <end position="207"/>
    </location>
</feature>
<organism evidence="7 8">
    <name type="scientific">Steinernema carpocapsae</name>
    <name type="common">Entomopathogenic nematode</name>
    <dbReference type="NCBI Taxonomy" id="34508"/>
    <lineage>
        <taxon>Eukaryota</taxon>
        <taxon>Metazoa</taxon>
        <taxon>Ecdysozoa</taxon>
        <taxon>Nematoda</taxon>
        <taxon>Chromadorea</taxon>
        <taxon>Rhabditida</taxon>
        <taxon>Tylenchina</taxon>
        <taxon>Panagrolaimomorpha</taxon>
        <taxon>Strongyloidoidea</taxon>
        <taxon>Steinernematidae</taxon>
        <taxon>Steinernema</taxon>
    </lineage>
</organism>
<reference evidence="7 8" key="1">
    <citation type="journal article" date="2015" name="Genome Biol.">
        <title>Comparative genomics of Steinernema reveals deeply conserved gene regulatory networks.</title>
        <authorList>
            <person name="Dillman A.R."/>
            <person name="Macchietto M."/>
            <person name="Porter C.F."/>
            <person name="Rogers A."/>
            <person name="Williams B."/>
            <person name="Antoshechkin I."/>
            <person name="Lee M.M."/>
            <person name="Goodwin Z."/>
            <person name="Lu X."/>
            <person name="Lewis E.E."/>
            <person name="Goodrich-Blair H."/>
            <person name="Stock S.P."/>
            <person name="Adams B.J."/>
            <person name="Sternberg P.W."/>
            <person name="Mortazavi A."/>
        </authorList>
    </citation>
    <scope>NUCLEOTIDE SEQUENCE [LARGE SCALE GENOMIC DNA]</scope>
    <source>
        <strain evidence="7 8">ALL</strain>
    </source>
</reference>
<reference evidence="7 8" key="2">
    <citation type="journal article" date="2019" name="G3 (Bethesda)">
        <title>Hybrid Assembly of the Genome of the Entomopathogenic Nematode Steinernema carpocapsae Identifies the X-Chromosome.</title>
        <authorList>
            <person name="Serra L."/>
            <person name="Macchietto M."/>
            <person name="Macias-Munoz A."/>
            <person name="McGill C.J."/>
            <person name="Rodriguez I.M."/>
            <person name="Rodriguez B."/>
            <person name="Murad R."/>
            <person name="Mortazavi A."/>
        </authorList>
    </citation>
    <scope>NUCLEOTIDE SEQUENCE [LARGE SCALE GENOMIC DNA]</scope>
    <source>
        <strain evidence="7 8">ALL</strain>
    </source>
</reference>
<accession>A0A4U5MFU2</accession>
<evidence type="ECO:0000259" key="6">
    <source>
        <dbReference type="Pfam" id="PF07687"/>
    </source>
</evidence>
<dbReference type="PROSITE" id="PS00759">
    <property type="entry name" value="ARGE_DAPE_CPG2_2"/>
    <property type="match status" value="1"/>
</dbReference>
<dbReference type="AlphaFoldDB" id="A0A4U5MFU2"/>
<evidence type="ECO:0000313" key="7">
    <source>
        <dbReference type="EMBL" id="TKR68091.1"/>
    </source>
</evidence>
<dbReference type="GO" id="GO:0008233">
    <property type="term" value="F:peptidase activity"/>
    <property type="evidence" value="ECO:0007669"/>
    <property type="project" value="UniProtKB-KW"/>
</dbReference>
<dbReference type="InterPro" id="IPR051458">
    <property type="entry name" value="Cyt/Met_Dipeptidase"/>
</dbReference>
<dbReference type="Proteomes" id="UP000298663">
    <property type="component" value="Unassembled WGS sequence"/>
</dbReference>